<organism evidence="2 3">
    <name type="scientific">Glarea lozoyensis (strain ATCC 74030 / MF5533)</name>
    <dbReference type="NCBI Taxonomy" id="1104152"/>
    <lineage>
        <taxon>Eukaryota</taxon>
        <taxon>Fungi</taxon>
        <taxon>Dikarya</taxon>
        <taxon>Ascomycota</taxon>
        <taxon>Pezizomycotina</taxon>
        <taxon>Leotiomycetes</taxon>
        <taxon>Helotiales</taxon>
        <taxon>Helotiaceae</taxon>
        <taxon>Glarea</taxon>
    </lineage>
</organism>
<dbReference type="InParanoid" id="H0EYB0"/>
<dbReference type="Proteomes" id="UP000005446">
    <property type="component" value="Unassembled WGS sequence"/>
</dbReference>
<sequence length="118" mass="13195">MPIQSSNFSTCTAVPLTKAFLFNPEIKTIIDNARFGESIASSNTFRWMEAGLWVKSTVKREGSAAAWMEASQENWKTSIGFVSRSTRDPSARIPDNCQEGRRNSQTGKASRRGSHHRE</sequence>
<comment type="caution">
    <text evidence="2">The sequence shown here is derived from an EMBL/GenBank/DDBJ whole genome shotgun (WGS) entry which is preliminary data.</text>
</comment>
<accession>H0EYB0</accession>
<evidence type="ECO:0000313" key="2">
    <source>
        <dbReference type="EMBL" id="EHK96480.1"/>
    </source>
</evidence>
<gene>
    <name evidence="2" type="ORF">M7I_7809</name>
</gene>
<dbReference type="HOGENOM" id="CLU_2073406_0_0_1"/>
<reference evidence="2 3" key="1">
    <citation type="journal article" date="2012" name="Eukaryot. Cell">
        <title>Genome sequence of the fungus Glarea lozoyensis: the first genome sequence of a species from the Helotiaceae family.</title>
        <authorList>
            <person name="Youssar L."/>
            <person name="Gruening B.A."/>
            <person name="Erxleben A."/>
            <person name="Guenther S."/>
            <person name="Huettel W."/>
        </authorList>
    </citation>
    <scope>NUCLEOTIDE SEQUENCE [LARGE SCALE GENOMIC DNA]</scope>
    <source>
        <strain evidence="3">ATCC 74030 / MF5533</strain>
    </source>
</reference>
<proteinExistence type="predicted"/>
<dbReference type="EMBL" id="AGUE01000248">
    <property type="protein sequence ID" value="EHK96480.1"/>
    <property type="molecule type" value="Genomic_DNA"/>
</dbReference>
<evidence type="ECO:0000313" key="3">
    <source>
        <dbReference type="Proteomes" id="UP000005446"/>
    </source>
</evidence>
<keyword evidence="3" id="KW-1185">Reference proteome</keyword>
<dbReference type="AlphaFoldDB" id="H0EYB0"/>
<evidence type="ECO:0000256" key="1">
    <source>
        <dbReference type="SAM" id="MobiDB-lite"/>
    </source>
</evidence>
<protein>
    <submittedName>
        <fullName evidence="2">Uncharacterized protein</fullName>
    </submittedName>
</protein>
<name>H0EYB0_GLAL7</name>
<feature type="region of interest" description="Disordered" evidence="1">
    <location>
        <begin position="83"/>
        <end position="118"/>
    </location>
</feature>
<feature type="compositionally biased region" description="Basic residues" evidence="1">
    <location>
        <begin position="109"/>
        <end position="118"/>
    </location>
</feature>